<evidence type="ECO:0000313" key="6">
    <source>
        <dbReference type="EMBL" id="CDM68865.1"/>
    </source>
</evidence>
<dbReference type="SUPFAM" id="SSF74942">
    <property type="entry name" value="YhbC-like, C-terminal domain"/>
    <property type="match status" value="1"/>
</dbReference>
<comment type="similarity">
    <text evidence="3">Belongs to the RimP family.</text>
</comment>
<dbReference type="FunFam" id="3.30.300.70:FF:000001">
    <property type="entry name" value="Ribosome maturation factor RimP"/>
    <property type="match status" value="1"/>
</dbReference>
<dbReference type="SUPFAM" id="SSF75420">
    <property type="entry name" value="YhbC-like, N-terminal domain"/>
    <property type="match status" value="1"/>
</dbReference>
<dbReference type="Proteomes" id="UP000019426">
    <property type="component" value="Chromosome M2/40_rep1"/>
</dbReference>
<dbReference type="GO" id="GO:0005829">
    <property type="term" value="C:cytosol"/>
    <property type="evidence" value="ECO:0007669"/>
    <property type="project" value="TreeGrafter"/>
</dbReference>
<dbReference type="AlphaFoldDB" id="W6SGM9"/>
<feature type="domain" description="Ribosome maturation factor RimP N-terminal" evidence="4">
    <location>
        <begin position="13"/>
        <end position="85"/>
    </location>
</feature>
<evidence type="ECO:0000256" key="2">
    <source>
        <dbReference type="ARBA" id="ARBA00022517"/>
    </source>
</evidence>
<keyword evidence="1 3" id="KW-0963">Cytoplasm</keyword>
<feature type="domain" description="Ribosome maturation factor RimP C-terminal" evidence="5">
    <location>
        <begin position="89"/>
        <end position="150"/>
    </location>
</feature>
<dbReference type="HAMAP" id="MF_01077">
    <property type="entry name" value="RimP"/>
    <property type="match status" value="1"/>
</dbReference>
<comment type="subcellular location">
    <subcellularLocation>
        <location evidence="3">Cytoplasm</location>
    </subcellularLocation>
</comment>
<dbReference type="GO" id="GO:0006412">
    <property type="term" value="P:translation"/>
    <property type="evidence" value="ECO:0007669"/>
    <property type="project" value="TreeGrafter"/>
</dbReference>
<dbReference type="KEGG" id="clt:CM240_1707"/>
<organism evidence="6 7">
    <name type="scientific">Clostridium bornimense</name>
    <dbReference type="NCBI Taxonomy" id="1216932"/>
    <lineage>
        <taxon>Bacteria</taxon>
        <taxon>Bacillati</taxon>
        <taxon>Bacillota</taxon>
        <taxon>Clostridia</taxon>
        <taxon>Eubacteriales</taxon>
        <taxon>Clostridiaceae</taxon>
        <taxon>Clostridium</taxon>
    </lineage>
</organism>
<dbReference type="EMBL" id="HG917868">
    <property type="protein sequence ID" value="CDM68865.1"/>
    <property type="molecule type" value="Genomic_DNA"/>
</dbReference>
<comment type="function">
    <text evidence="3">Required for maturation of 30S ribosomal subunits.</text>
</comment>
<dbReference type="Pfam" id="PF17384">
    <property type="entry name" value="DUF150_C"/>
    <property type="match status" value="1"/>
</dbReference>
<dbReference type="HOGENOM" id="CLU_070525_2_0_9"/>
<evidence type="ECO:0000259" key="5">
    <source>
        <dbReference type="Pfam" id="PF17384"/>
    </source>
</evidence>
<dbReference type="InterPro" id="IPR028998">
    <property type="entry name" value="RimP_C"/>
</dbReference>
<name>W6SGM9_9CLOT</name>
<dbReference type="PANTHER" id="PTHR33867">
    <property type="entry name" value="RIBOSOME MATURATION FACTOR RIMP"/>
    <property type="match status" value="1"/>
</dbReference>
<dbReference type="NCBIfam" id="NF000934">
    <property type="entry name" value="PRK00092.3-1"/>
    <property type="match status" value="1"/>
</dbReference>
<dbReference type="Gene3D" id="2.30.30.180">
    <property type="entry name" value="Ribosome maturation factor RimP, C-terminal domain"/>
    <property type="match status" value="1"/>
</dbReference>
<dbReference type="RefSeq" id="WP_044038324.1">
    <property type="nucleotide sequence ID" value="NZ_HG917868.1"/>
</dbReference>
<accession>W6SGM9</accession>
<dbReference type="InterPro" id="IPR003728">
    <property type="entry name" value="Ribosome_maturation_RimP"/>
</dbReference>
<dbReference type="PANTHER" id="PTHR33867:SF1">
    <property type="entry name" value="RIBOSOME MATURATION FACTOR RIMP"/>
    <property type="match status" value="1"/>
</dbReference>
<proteinExistence type="inferred from homology"/>
<keyword evidence="2 3" id="KW-0690">Ribosome biogenesis</keyword>
<evidence type="ECO:0000313" key="7">
    <source>
        <dbReference type="Proteomes" id="UP000019426"/>
    </source>
</evidence>
<dbReference type="Pfam" id="PF02576">
    <property type="entry name" value="RimP_N"/>
    <property type="match status" value="1"/>
</dbReference>
<dbReference type="eggNOG" id="COG0779">
    <property type="taxonomic scope" value="Bacteria"/>
</dbReference>
<dbReference type="InterPro" id="IPR028989">
    <property type="entry name" value="RimP_N"/>
</dbReference>
<evidence type="ECO:0000259" key="4">
    <source>
        <dbReference type="Pfam" id="PF02576"/>
    </source>
</evidence>
<gene>
    <name evidence="3" type="primary">rimP</name>
    <name evidence="6" type="ORF">CM240_1707</name>
</gene>
<evidence type="ECO:0000256" key="3">
    <source>
        <dbReference type="HAMAP-Rule" id="MF_01077"/>
    </source>
</evidence>
<sequence length="159" mass="18338">MNGDVFLQRITDLVKPIVEERGYILYHVEYVKEAGENYLRIYIDKEDGGVGLSDCEMVSRRVSELMDENDPIEDKYFLEVSSPGIFRTLFTDEHLKRYTGEQVDIKTKSVFKGKKKFTGILKSFDINNVILSVDGENLEVPREKIKIINLNNFSFSGEN</sequence>
<protein>
    <recommendedName>
        <fullName evidence="3">Ribosome maturation factor RimP</fullName>
    </recommendedName>
</protein>
<dbReference type="PATRIC" id="fig|1216932.3.peg.1701"/>
<dbReference type="InterPro" id="IPR035956">
    <property type="entry name" value="RimP_N_sf"/>
</dbReference>
<reference evidence="6 7" key="1">
    <citation type="submission" date="2013-11" db="EMBL/GenBank/DDBJ databases">
        <title>Complete genome sequence of Clostridum sp. M2/40.</title>
        <authorList>
            <person name="Wibberg D."/>
            <person name="Puehler A."/>
            <person name="Schlueter A."/>
        </authorList>
    </citation>
    <scope>NUCLEOTIDE SEQUENCE [LARGE SCALE GENOMIC DNA]</scope>
    <source>
        <strain evidence="7">M2/40</strain>
    </source>
</reference>
<dbReference type="OrthoDB" id="9805006at2"/>
<dbReference type="CDD" id="cd01734">
    <property type="entry name" value="YlxS_C"/>
    <property type="match status" value="1"/>
</dbReference>
<dbReference type="STRING" id="1216932.CM240_1707"/>
<dbReference type="InterPro" id="IPR036847">
    <property type="entry name" value="RimP_C_sf"/>
</dbReference>
<dbReference type="GO" id="GO:0000028">
    <property type="term" value="P:ribosomal small subunit assembly"/>
    <property type="evidence" value="ECO:0007669"/>
    <property type="project" value="TreeGrafter"/>
</dbReference>
<dbReference type="Gene3D" id="3.30.300.70">
    <property type="entry name" value="RimP-like superfamily, N-terminal"/>
    <property type="match status" value="1"/>
</dbReference>
<evidence type="ECO:0000256" key="1">
    <source>
        <dbReference type="ARBA" id="ARBA00022490"/>
    </source>
</evidence>
<keyword evidence="7" id="KW-1185">Reference proteome</keyword>